<dbReference type="Pfam" id="PF12848">
    <property type="entry name" value="ABC_tran_Xtn"/>
    <property type="match status" value="1"/>
</dbReference>
<keyword evidence="7" id="KW-0378">Hydrolase</keyword>
<dbReference type="PROSITE" id="PS50206">
    <property type="entry name" value="RHODANESE_3"/>
    <property type="match status" value="1"/>
</dbReference>
<dbReference type="FunFam" id="3.40.50.300:FF:000183">
    <property type="entry name" value="ABC transporter ATP-binding protein yjjK"/>
    <property type="match status" value="1"/>
</dbReference>
<dbReference type="InterPro" id="IPR032781">
    <property type="entry name" value="ABC_tran_Xtn"/>
</dbReference>
<evidence type="ECO:0000256" key="12">
    <source>
        <dbReference type="SAM" id="MobiDB-lite"/>
    </source>
</evidence>
<reference evidence="15 16" key="1">
    <citation type="journal article" date="2024" name="Nat. Commun.">
        <title>Phylogenomics reveals the evolutionary origins of lichenization in chlorophyte algae.</title>
        <authorList>
            <person name="Puginier C."/>
            <person name="Libourel C."/>
            <person name="Otte J."/>
            <person name="Skaloud P."/>
            <person name="Haon M."/>
            <person name="Grisel S."/>
            <person name="Petersen M."/>
            <person name="Berrin J.G."/>
            <person name="Delaux P.M."/>
            <person name="Dal Grande F."/>
            <person name="Keller J."/>
        </authorList>
    </citation>
    <scope>NUCLEOTIDE SEQUENCE [LARGE SCALE GENOMIC DNA]</scope>
    <source>
        <strain evidence="15 16">SAG 245.80</strain>
    </source>
</reference>
<dbReference type="GO" id="GO:0000049">
    <property type="term" value="F:tRNA binding"/>
    <property type="evidence" value="ECO:0007669"/>
    <property type="project" value="UniProtKB-KW"/>
</dbReference>
<feature type="compositionally biased region" description="Gly residues" evidence="12">
    <location>
        <begin position="41"/>
        <end position="53"/>
    </location>
</feature>
<dbReference type="Pfam" id="PF00005">
    <property type="entry name" value="ABC_tran"/>
    <property type="match status" value="2"/>
</dbReference>
<keyword evidence="8" id="KW-0067">ATP-binding</keyword>
<feature type="domain" description="ABC transporter" evidence="14">
    <location>
        <begin position="401"/>
        <end position="627"/>
    </location>
</feature>
<dbReference type="InterPro" id="IPR027417">
    <property type="entry name" value="P-loop_NTPase"/>
</dbReference>
<keyword evidence="2" id="KW-0963">Cytoplasm</keyword>
<dbReference type="PROSITE" id="PS00211">
    <property type="entry name" value="ABC_TRANSPORTER_1"/>
    <property type="match status" value="2"/>
</dbReference>
<dbReference type="EMBL" id="JALJOU010000007">
    <property type="protein sequence ID" value="KAK9842605.1"/>
    <property type="molecule type" value="Genomic_DNA"/>
</dbReference>
<dbReference type="AlphaFoldDB" id="A0AAW1S907"/>
<evidence type="ECO:0000259" key="14">
    <source>
        <dbReference type="PROSITE" id="PS50893"/>
    </source>
</evidence>
<evidence type="ECO:0000256" key="7">
    <source>
        <dbReference type="ARBA" id="ARBA00022801"/>
    </source>
</evidence>
<proteinExistence type="inferred from homology"/>
<accession>A0AAW1S907</accession>
<name>A0AAW1S907_9CHLO</name>
<dbReference type="SUPFAM" id="SSF52540">
    <property type="entry name" value="P-loop containing nucleoside triphosphate hydrolases"/>
    <property type="match status" value="2"/>
</dbReference>
<evidence type="ECO:0000256" key="3">
    <source>
        <dbReference type="ARBA" id="ARBA00022555"/>
    </source>
</evidence>
<feature type="domain" description="ABC transporter" evidence="14">
    <location>
        <begin position="81"/>
        <end position="335"/>
    </location>
</feature>
<dbReference type="Gene3D" id="3.40.50.300">
    <property type="entry name" value="P-loop containing nucleotide triphosphate hydrolases"/>
    <property type="match status" value="2"/>
</dbReference>
<dbReference type="PROSITE" id="PS50893">
    <property type="entry name" value="ABC_TRANSPORTER_2"/>
    <property type="match status" value="2"/>
</dbReference>
<dbReference type="Proteomes" id="UP001445335">
    <property type="component" value="Unassembled WGS sequence"/>
</dbReference>
<keyword evidence="3" id="KW-0820">tRNA-binding</keyword>
<protein>
    <submittedName>
        <fullName evidence="15">Uncharacterized protein</fullName>
    </submittedName>
</protein>
<evidence type="ECO:0000256" key="2">
    <source>
        <dbReference type="ARBA" id="ARBA00022490"/>
    </source>
</evidence>
<sequence length="632" mass="68877">MLCSRQSTFRGYTILPNHTTRQRVLLNRTVRAAKRKKGSGPQQGAGGGGGGSNGASPNNYKSPGKVKEGAAYKEETRAIILSMDRVSKKAPNGKQILNKVGLGMYLGAKIGILGVNGSGKSSVMRILAGQDKEYDGTLQLADGIRVSHLAQEPELADGPTVDENIRPALASMQAMLKEYEEIGGRMAEEGADMEGLMSRMDALQTQIDAANGWELERQLQRATEALRCPPGDAAVATLSGGERRRVALCRVLLEQPDVLLLDEPTNHLDAGSVAWLERTLAAFKGTVVAVTHDRFFLDNVAGWILELDRGQGIPFEGNYSQWLEARAARLKQEGKEQSALQRAIDAELDFVRSQAKGQQKKGKARMRRYDELLDQAAEYTRQATVDSITIPVGPRLGDIVVEAEGLRKTFGDRVLLDDATFSIPPGSVVGIVGPNGAGKSTLFKMIMGLETPDAGTLRVGDTVVPMYVDQEREGLDAGKTVYEAIGEGAEEVDLGGRRLATRAYCAHFNFKGADQQKPVGVLSGGERNRLNLARVLRRSGNLLLLDEPTNDLDVDTLRALEAAILNFAGTAIVISHDRWFLERIATHILAYEGDSQVLWFEGGYSEYEADYRRRCGSSDPTRIKYRRMAMAA</sequence>
<dbReference type="InterPro" id="IPR003439">
    <property type="entry name" value="ABC_transporter-like_ATP-bd"/>
</dbReference>
<dbReference type="HAMAP" id="MF_00847">
    <property type="entry name" value="EttA"/>
    <property type="match status" value="1"/>
</dbReference>
<dbReference type="SMART" id="SM00382">
    <property type="entry name" value="AAA"/>
    <property type="match status" value="2"/>
</dbReference>
<evidence type="ECO:0000256" key="6">
    <source>
        <dbReference type="ARBA" id="ARBA00022741"/>
    </source>
</evidence>
<keyword evidence="5" id="KW-0677">Repeat</keyword>
<dbReference type="InterPro" id="IPR017871">
    <property type="entry name" value="ABC_transporter-like_CS"/>
</dbReference>
<dbReference type="GO" id="GO:0016887">
    <property type="term" value="F:ATP hydrolysis activity"/>
    <property type="evidence" value="ECO:0007669"/>
    <property type="project" value="InterPro"/>
</dbReference>
<evidence type="ECO:0000256" key="1">
    <source>
        <dbReference type="ARBA" id="ARBA00005868"/>
    </source>
</evidence>
<keyword evidence="11" id="KW-0648">Protein biosynthesis</keyword>
<dbReference type="GO" id="GO:0019843">
    <property type="term" value="F:rRNA binding"/>
    <property type="evidence" value="ECO:0007669"/>
    <property type="project" value="UniProtKB-KW"/>
</dbReference>
<keyword evidence="6" id="KW-0547">Nucleotide-binding</keyword>
<dbReference type="NCBIfam" id="TIGR03719">
    <property type="entry name" value="ABC_ABC_ChvD"/>
    <property type="match status" value="1"/>
</dbReference>
<dbReference type="FunFam" id="3.40.50.300:FF:000011">
    <property type="entry name" value="Putative ABC transporter ATP-binding component"/>
    <property type="match status" value="1"/>
</dbReference>
<dbReference type="GO" id="GO:0045900">
    <property type="term" value="P:negative regulation of translational elongation"/>
    <property type="evidence" value="ECO:0007669"/>
    <property type="project" value="InterPro"/>
</dbReference>
<evidence type="ECO:0000256" key="9">
    <source>
        <dbReference type="ARBA" id="ARBA00022845"/>
    </source>
</evidence>
<evidence type="ECO:0000256" key="10">
    <source>
        <dbReference type="ARBA" id="ARBA00022884"/>
    </source>
</evidence>
<gene>
    <name evidence="15" type="ORF">WJX81_008645</name>
</gene>
<organism evidence="15 16">
    <name type="scientific">Elliptochloris bilobata</name>
    <dbReference type="NCBI Taxonomy" id="381761"/>
    <lineage>
        <taxon>Eukaryota</taxon>
        <taxon>Viridiplantae</taxon>
        <taxon>Chlorophyta</taxon>
        <taxon>core chlorophytes</taxon>
        <taxon>Trebouxiophyceae</taxon>
        <taxon>Trebouxiophyceae incertae sedis</taxon>
        <taxon>Elliptochloris clade</taxon>
        <taxon>Elliptochloris</taxon>
    </lineage>
</organism>
<feature type="domain" description="Rhodanese" evidence="13">
    <location>
        <begin position="584"/>
        <end position="616"/>
    </location>
</feature>
<dbReference type="NCBIfam" id="NF008775">
    <property type="entry name" value="PRK11819.1"/>
    <property type="match status" value="1"/>
</dbReference>
<dbReference type="CDD" id="cd03221">
    <property type="entry name" value="ABCF_EF-3"/>
    <property type="match status" value="2"/>
</dbReference>
<dbReference type="InterPro" id="IPR003593">
    <property type="entry name" value="AAA+_ATPase"/>
</dbReference>
<evidence type="ECO:0000256" key="8">
    <source>
        <dbReference type="ARBA" id="ARBA00022840"/>
    </source>
</evidence>
<comment type="similarity">
    <text evidence="1">Belongs to the ABC transporter superfamily. ABCF family. Translational throttle EttA subfamily.</text>
</comment>
<keyword evidence="16" id="KW-1185">Reference proteome</keyword>
<evidence type="ECO:0000313" key="15">
    <source>
        <dbReference type="EMBL" id="KAK9842605.1"/>
    </source>
</evidence>
<dbReference type="InterPro" id="IPR022374">
    <property type="entry name" value="EttA"/>
</dbReference>
<comment type="caution">
    <text evidence="15">The sequence shown here is derived from an EMBL/GenBank/DDBJ whole genome shotgun (WGS) entry which is preliminary data.</text>
</comment>
<evidence type="ECO:0000256" key="11">
    <source>
        <dbReference type="ARBA" id="ARBA00022917"/>
    </source>
</evidence>
<dbReference type="PANTHER" id="PTHR43858:SF1">
    <property type="entry name" value="ABC TRANSPORTER-RELATED PROTEIN"/>
    <property type="match status" value="1"/>
</dbReference>
<keyword evidence="9" id="KW-0810">Translation regulation</keyword>
<evidence type="ECO:0000256" key="5">
    <source>
        <dbReference type="ARBA" id="ARBA00022737"/>
    </source>
</evidence>
<keyword evidence="4" id="KW-0699">rRNA-binding</keyword>
<keyword evidence="10" id="KW-0694">RNA-binding</keyword>
<dbReference type="InterPro" id="IPR001763">
    <property type="entry name" value="Rhodanese-like_dom"/>
</dbReference>
<dbReference type="GO" id="GO:0006412">
    <property type="term" value="P:translation"/>
    <property type="evidence" value="ECO:0007669"/>
    <property type="project" value="UniProtKB-KW"/>
</dbReference>
<dbReference type="PANTHER" id="PTHR43858">
    <property type="entry name" value="ENERGY-DEPENDENT TRANSLATIONAL THROTTLE PROTEIN ETTA"/>
    <property type="match status" value="1"/>
</dbReference>
<feature type="region of interest" description="Disordered" evidence="12">
    <location>
        <begin position="32"/>
        <end position="69"/>
    </location>
</feature>
<evidence type="ECO:0000256" key="4">
    <source>
        <dbReference type="ARBA" id="ARBA00022730"/>
    </source>
</evidence>
<evidence type="ECO:0000259" key="13">
    <source>
        <dbReference type="PROSITE" id="PS50206"/>
    </source>
</evidence>
<dbReference type="GO" id="GO:0005524">
    <property type="term" value="F:ATP binding"/>
    <property type="evidence" value="ECO:0007669"/>
    <property type="project" value="UniProtKB-KW"/>
</dbReference>
<evidence type="ECO:0000313" key="16">
    <source>
        <dbReference type="Proteomes" id="UP001445335"/>
    </source>
</evidence>